<dbReference type="Proteomes" id="UP001499990">
    <property type="component" value="Unassembled WGS sequence"/>
</dbReference>
<dbReference type="RefSeq" id="WP_345045400.1">
    <property type="nucleotide sequence ID" value="NZ_BAAAYL010000002.1"/>
</dbReference>
<proteinExistence type="predicted"/>
<evidence type="ECO:0000256" key="1">
    <source>
        <dbReference type="SAM" id="MobiDB-lite"/>
    </source>
</evidence>
<keyword evidence="3" id="KW-1185">Reference proteome</keyword>
<sequence>MSVALPAGIDAGALLGLAGKVSQVFSSTDLTAVVPMAPCAFDTDRLGRLSAPKTAEDVRLLAEFSQLVSLIPTGPLWVPGAGRPVWEPYLDVLDRAEVATSDPLTAAESERLAKALDYLYDEQDGTRVPSPELVAYRMLRDAWFTAAQEYANRALAADAPSSDDAKKAWQTQEQVLRAIVAERMAQWESDGHKGEIERCQEVERELGSRSASTLFARLNKAVGPREVFSTPTATARASYRHRSGPPARSPAAGR</sequence>
<gene>
    <name evidence="2" type="ORF">GCM10020367_69790</name>
</gene>
<organism evidence="2 3">
    <name type="scientific">Streptomyces sannanensis</name>
    <dbReference type="NCBI Taxonomy" id="285536"/>
    <lineage>
        <taxon>Bacteria</taxon>
        <taxon>Bacillati</taxon>
        <taxon>Actinomycetota</taxon>
        <taxon>Actinomycetes</taxon>
        <taxon>Kitasatosporales</taxon>
        <taxon>Streptomycetaceae</taxon>
        <taxon>Streptomyces</taxon>
    </lineage>
</organism>
<reference evidence="3" key="1">
    <citation type="journal article" date="2019" name="Int. J. Syst. Evol. Microbiol.">
        <title>The Global Catalogue of Microorganisms (GCM) 10K type strain sequencing project: providing services to taxonomists for standard genome sequencing and annotation.</title>
        <authorList>
            <consortium name="The Broad Institute Genomics Platform"/>
            <consortium name="The Broad Institute Genome Sequencing Center for Infectious Disease"/>
            <person name="Wu L."/>
            <person name="Ma J."/>
        </authorList>
    </citation>
    <scope>NUCLEOTIDE SEQUENCE [LARGE SCALE GENOMIC DNA]</scope>
    <source>
        <strain evidence="3">JCM 9651</strain>
    </source>
</reference>
<feature type="region of interest" description="Disordered" evidence="1">
    <location>
        <begin position="227"/>
        <end position="254"/>
    </location>
</feature>
<comment type="caution">
    <text evidence="2">The sequence shown here is derived from an EMBL/GenBank/DDBJ whole genome shotgun (WGS) entry which is preliminary data.</text>
</comment>
<accession>A0ABP6SP09</accession>
<dbReference type="EMBL" id="BAAAYL010000002">
    <property type="protein sequence ID" value="GAA3380850.1"/>
    <property type="molecule type" value="Genomic_DNA"/>
</dbReference>
<protein>
    <submittedName>
        <fullName evidence="2">Uncharacterized protein</fullName>
    </submittedName>
</protein>
<name>A0ABP6SP09_9ACTN</name>
<evidence type="ECO:0000313" key="2">
    <source>
        <dbReference type="EMBL" id="GAA3380850.1"/>
    </source>
</evidence>
<evidence type="ECO:0000313" key="3">
    <source>
        <dbReference type="Proteomes" id="UP001499990"/>
    </source>
</evidence>